<dbReference type="GO" id="GO:0004497">
    <property type="term" value="F:monooxygenase activity"/>
    <property type="evidence" value="ECO:0007669"/>
    <property type="project" value="UniProtKB-KW"/>
</dbReference>
<dbReference type="SUPFAM" id="SSF48264">
    <property type="entry name" value="Cytochrome P450"/>
    <property type="match status" value="1"/>
</dbReference>
<evidence type="ECO:0000256" key="3">
    <source>
        <dbReference type="ARBA" id="ARBA00022617"/>
    </source>
</evidence>
<dbReference type="GO" id="GO:0016705">
    <property type="term" value="F:oxidoreductase activity, acting on paired donors, with incorporation or reduction of molecular oxygen"/>
    <property type="evidence" value="ECO:0007669"/>
    <property type="project" value="InterPro"/>
</dbReference>
<dbReference type="EMBL" id="LC125365">
    <property type="protein sequence ID" value="BAV93915.1"/>
    <property type="molecule type" value="mRNA"/>
</dbReference>
<keyword evidence="7" id="KW-0503">Monooxygenase</keyword>
<evidence type="ECO:0000256" key="6">
    <source>
        <dbReference type="ARBA" id="ARBA00023004"/>
    </source>
</evidence>
<dbReference type="InterPro" id="IPR050479">
    <property type="entry name" value="CYP11_CYP27_families"/>
</dbReference>
<dbReference type="PANTHER" id="PTHR24279">
    <property type="entry name" value="CYTOCHROME P450"/>
    <property type="match status" value="1"/>
</dbReference>
<name>A0A1J1E7L8_9MYRI</name>
<dbReference type="Pfam" id="PF00067">
    <property type="entry name" value="p450"/>
    <property type="match status" value="1"/>
</dbReference>
<accession>A0A1J1E7L8</accession>
<sequence length="460" mass="52967">MLNRVVGRPKAFICNTWNCFPTFGQDNTEKIHNVDAKKSQRCDHIYPEVLSAIKCNSLMKPKYGGPFDRFKLQVFTTGGMFSSNSKALLDLRGSARNFTTSTEFHSNVVKVYNGIADEFVEYLVDLSNKSHDGSISDIIQHLYHWSLENFFHSIFNERVDRFRETRLTVCNEMVKSGLLFLNSLVESKRCPSMYEQLSNEKLFFYQFSREYVNAALNIGLNKRPLPKEPSLLDELLRDPSWTRSAMAIFTAELVATGFLTTAVATCNILYTLGQNESLQDMLFYELSRFFPFVGSILVEEDHIKHQLRFLEHCCKESLRLFPATVNNGRLITKEGLYPKILLNATHVDHIINPDYVVLIIRQKPNRRYDYILDPEMFQPERYIKREYHSVGNIWVATSDDYGATGCLGIVVTSLQTSILLAKLLRQYRVVTKSPDILTTKSKLINVSEKPVNIKFIRRAM</sequence>
<dbReference type="GO" id="GO:0020037">
    <property type="term" value="F:heme binding"/>
    <property type="evidence" value="ECO:0007669"/>
    <property type="project" value="InterPro"/>
</dbReference>
<dbReference type="GO" id="GO:0005506">
    <property type="term" value="F:iron ion binding"/>
    <property type="evidence" value="ECO:0007669"/>
    <property type="project" value="InterPro"/>
</dbReference>
<evidence type="ECO:0000256" key="1">
    <source>
        <dbReference type="ARBA" id="ARBA00001971"/>
    </source>
</evidence>
<dbReference type="Gene3D" id="1.10.630.10">
    <property type="entry name" value="Cytochrome P450"/>
    <property type="match status" value="1"/>
</dbReference>
<keyword evidence="3" id="KW-0349">Heme</keyword>
<dbReference type="AlphaFoldDB" id="A0A1J1E7L8"/>
<proteinExistence type="evidence at transcript level"/>
<gene>
    <name evidence="8" type="primary">cyp3197a1</name>
</gene>
<evidence type="ECO:0000256" key="4">
    <source>
        <dbReference type="ARBA" id="ARBA00022723"/>
    </source>
</evidence>
<evidence type="ECO:0000313" key="8">
    <source>
        <dbReference type="EMBL" id="BAV93915.1"/>
    </source>
</evidence>
<dbReference type="PANTHER" id="PTHR24279:SF120">
    <property type="entry name" value="CYTOCHROME P450"/>
    <property type="match status" value="1"/>
</dbReference>
<evidence type="ECO:0000256" key="5">
    <source>
        <dbReference type="ARBA" id="ARBA00023002"/>
    </source>
</evidence>
<dbReference type="InterPro" id="IPR036396">
    <property type="entry name" value="Cyt_P450_sf"/>
</dbReference>
<comment type="similarity">
    <text evidence="2">Belongs to the cytochrome P450 family.</text>
</comment>
<organism evidence="8">
    <name type="scientific">Chamberlinius hualienensis</name>
    <dbReference type="NCBI Taxonomy" id="1551368"/>
    <lineage>
        <taxon>Eukaryota</taxon>
        <taxon>Metazoa</taxon>
        <taxon>Ecdysozoa</taxon>
        <taxon>Arthropoda</taxon>
        <taxon>Myriapoda</taxon>
        <taxon>Diplopoda</taxon>
        <taxon>Helminthomorpha</taxon>
        <taxon>Polydesmida</taxon>
        <taxon>Paradoxosomatidae</taxon>
        <taxon>Chamberlinius</taxon>
    </lineage>
</organism>
<reference evidence="8" key="1">
    <citation type="journal article" date="2017" name="FEBS Open Bio">
        <title>A novel cytochrome P450, CYP3201B1, is involved in (R)-mandelonitrile biosynthesis in a cyanogenic millipede.</title>
        <authorList>
            <person name="Yamaguchi T."/>
            <person name="Kuwahara Y."/>
            <person name="Asano Y."/>
        </authorList>
    </citation>
    <scope>NUCLEOTIDE SEQUENCE</scope>
</reference>
<keyword evidence="6" id="KW-0408">Iron</keyword>
<keyword evidence="5" id="KW-0560">Oxidoreductase</keyword>
<evidence type="ECO:0000256" key="7">
    <source>
        <dbReference type="ARBA" id="ARBA00023033"/>
    </source>
</evidence>
<evidence type="ECO:0000256" key="2">
    <source>
        <dbReference type="ARBA" id="ARBA00010617"/>
    </source>
</evidence>
<protein>
    <submittedName>
        <fullName evidence="8">Cytochrome P450 3197A1</fullName>
    </submittedName>
</protein>
<comment type="cofactor">
    <cofactor evidence="1">
        <name>heme</name>
        <dbReference type="ChEBI" id="CHEBI:30413"/>
    </cofactor>
</comment>
<keyword evidence="4" id="KW-0479">Metal-binding</keyword>
<dbReference type="InterPro" id="IPR001128">
    <property type="entry name" value="Cyt_P450"/>
</dbReference>